<reference evidence="2" key="1">
    <citation type="submission" date="2018-02" db="EMBL/GenBank/DDBJ databases">
        <authorList>
            <person name="Cohen D.B."/>
            <person name="Kent A.D."/>
        </authorList>
    </citation>
    <scope>NUCLEOTIDE SEQUENCE</scope>
</reference>
<gene>
    <name evidence="2" type="ORF">FSB_LOCUS46364</name>
</gene>
<organism evidence="2">
    <name type="scientific">Fagus sylvatica</name>
    <name type="common">Beechnut</name>
    <dbReference type="NCBI Taxonomy" id="28930"/>
    <lineage>
        <taxon>Eukaryota</taxon>
        <taxon>Viridiplantae</taxon>
        <taxon>Streptophyta</taxon>
        <taxon>Embryophyta</taxon>
        <taxon>Tracheophyta</taxon>
        <taxon>Spermatophyta</taxon>
        <taxon>Magnoliopsida</taxon>
        <taxon>eudicotyledons</taxon>
        <taxon>Gunneridae</taxon>
        <taxon>Pentapetalae</taxon>
        <taxon>rosids</taxon>
        <taxon>fabids</taxon>
        <taxon>Fagales</taxon>
        <taxon>Fagaceae</taxon>
        <taxon>Fagus</taxon>
    </lineage>
</organism>
<dbReference type="AlphaFoldDB" id="A0A2N9I1F0"/>
<name>A0A2N9I1F0_FAGSY</name>
<sequence length="765" mass="85222">MFEVRGGGWFYRTAYTPRAESITRRAVRSRASATWRSYPPRQPPLNLPRFSLAYPFLTRFSRICFGGLLVFKMGSCSISSERSRHLLSNGINFVQIRDRTRELWLPEVGVSELFLRVFPVKIPVEWGMPPANRELHVVAGVVIFPTHPGPFARVFDLAPDVGFRRSWYRRKACAAYFCKVPDSWESELGFARYGSSTRGRRSVFGPFEDSFPIEIPARPGKILAIREFHVVHECVFFPTCPGLADQLVASQEDSVRKRGNVGGKVPEFSAQPYFVGTGLAQRSGQFDSAFGLVNGSGQTLVKLGQSSPISGKCVPDHVLRLFGVISLRRIRSPWFGLPRFARRRPRKSRTAKNLPQFACHSLSDALALNRLTHGSKVKVGFRFLIFSQNSTFPASAFSFPSSSDLALRKFVHLSEESRGIDKSDLVWKFFQTVWGNWDLKFAQNLNLDLKSSGPTAWHLNPNTLGVIWLGDYPSLKSSGPTAWHLNPNTLGCDLAWGLPKSQIEWSNGLAFESKHVGGDLAWGLPKSQIEWSNGLAFESKHVGDVNLRLQICSSLKLGVSTVWHLNPNTLRDDLAWGLPKSQIECLTEAVVAEIIAGPHALDSCACMNIEDTMRAPSRWLLLCQLGQSALASHTLGLAISWVSCRFETSEGWVLYIQEAHFYHHRVLLTHEAHFIIIKSYSFTRPILAIFGTYSSTKPISAMSGTYSSTRPISINVGTYSFTRPISIIIGSYSFTRPISSSSGLTPSRGPFQQSLGLTPPRGPFG</sequence>
<feature type="region of interest" description="Disordered" evidence="1">
    <location>
        <begin position="743"/>
        <end position="765"/>
    </location>
</feature>
<dbReference type="EMBL" id="OIVN01004635">
    <property type="protein sequence ID" value="SPD18482.1"/>
    <property type="molecule type" value="Genomic_DNA"/>
</dbReference>
<evidence type="ECO:0000256" key="1">
    <source>
        <dbReference type="SAM" id="MobiDB-lite"/>
    </source>
</evidence>
<accession>A0A2N9I1F0</accession>
<feature type="compositionally biased region" description="Polar residues" evidence="1">
    <location>
        <begin position="743"/>
        <end position="756"/>
    </location>
</feature>
<evidence type="ECO:0000313" key="2">
    <source>
        <dbReference type="EMBL" id="SPD18482.1"/>
    </source>
</evidence>
<proteinExistence type="predicted"/>
<protein>
    <submittedName>
        <fullName evidence="2">Uncharacterized protein</fullName>
    </submittedName>
</protein>